<feature type="chain" id="PRO_5040108127" evidence="3">
    <location>
        <begin position="40"/>
        <end position="278"/>
    </location>
</feature>
<name>A0A9P4I1R9_9PEZI</name>
<feature type="transmembrane region" description="Helical" evidence="2">
    <location>
        <begin position="108"/>
        <end position="127"/>
    </location>
</feature>
<sequence>MRASIRGQPFSGCHQRHWLPHSNAPLLALWWILPAFATAQQVNGPPSPFSSFQTEPSAAATSSPSSPSENPTAVGTASESPQTQPSLAQHTNTSNSDSSNKNDNLLNLYFLFIAIIVVILLLGLWLLHRRKKRIKERSRGRAQDALARDMNGWVNTRRWIHGNRRPGGEEGLTQREEGLNENGEAPPPYEPPSHSGHDPTAPAPVTTEGAPQVDWSSSPAGVAVPMQTLSTDGRTAPKPPDYQETIRSTSEGGDRPLTSAGASTTELARPPAAQRPEH</sequence>
<keyword evidence="3" id="KW-0732">Signal</keyword>
<keyword evidence="2" id="KW-1133">Transmembrane helix</keyword>
<feature type="compositionally biased region" description="Basic and acidic residues" evidence="1">
    <location>
        <begin position="166"/>
        <end position="178"/>
    </location>
</feature>
<gene>
    <name evidence="4" type="ORF">K490DRAFT_61412</name>
</gene>
<keyword evidence="5" id="KW-1185">Reference proteome</keyword>
<dbReference type="Proteomes" id="UP000799776">
    <property type="component" value="Unassembled WGS sequence"/>
</dbReference>
<feature type="signal peptide" evidence="3">
    <location>
        <begin position="1"/>
        <end position="39"/>
    </location>
</feature>
<evidence type="ECO:0000256" key="1">
    <source>
        <dbReference type="SAM" id="MobiDB-lite"/>
    </source>
</evidence>
<dbReference type="EMBL" id="ML978711">
    <property type="protein sequence ID" value="KAF2091964.1"/>
    <property type="molecule type" value="Genomic_DNA"/>
</dbReference>
<keyword evidence="2" id="KW-0812">Transmembrane</keyword>
<organism evidence="4 5">
    <name type="scientific">Saccharata proteae CBS 121410</name>
    <dbReference type="NCBI Taxonomy" id="1314787"/>
    <lineage>
        <taxon>Eukaryota</taxon>
        <taxon>Fungi</taxon>
        <taxon>Dikarya</taxon>
        <taxon>Ascomycota</taxon>
        <taxon>Pezizomycotina</taxon>
        <taxon>Dothideomycetes</taxon>
        <taxon>Dothideomycetes incertae sedis</taxon>
        <taxon>Botryosphaeriales</taxon>
        <taxon>Saccharataceae</taxon>
        <taxon>Saccharata</taxon>
    </lineage>
</organism>
<evidence type="ECO:0000256" key="2">
    <source>
        <dbReference type="SAM" id="Phobius"/>
    </source>
</evidence>
<feature type="region of interest" description="Disordered" evidence="1">
    <location>
        <begin position="44"/>
        <end position="100"/>
    </location>
</feature>
<feature type="compositionally biased region" description="Polar residues" evidence="1">
    <location>
        <begin position="44"/>
        <end position="53"/>
    </location>
</feature>
<feature type="region of interest" description="Disordered" evidence="1">
    <location>
        <begin position="159"/>
        <end position="278"/>
    </location>
</feature>
<proteinExistence type="predicted"/>
<dbReference type="OrthoDB" id="4775599at2759"/>
<protein>
    <submittedName>
        <fullName evidence="4">Uncharacterized protein</fullName>
    </submittedName>
</protein>
<feature type="compositionally biased region" description="Low complexity" evidence="1">
    <location>
        <begin position="54"/>
        <end position="73"/>
    </location>
</feature>
<feature type="compositionally biased region" description="Polar residues" evidence="1">
    <location>
        <begin position="75"/>
        <end position="90"/>
    </location>
</feature>
<keyword evidence="2" id="KW-0472">Membrane</keyword>
<feature type="compositionally biased region" description="Low complexity" evidence="1">
    <location>
        <begin position="91"/>
        <end position="100"/>
    </location>
</feature>
<evidence type="ECO:0000313" key="4">
    <source>
        <dbReference type="EMBL" id="KAF2091964.1"/>
    </source>
</evidence>
<evidence type="ECO:0000256" key="3">
    <source>
        <dbReference type="SAM" id="SignalP"/>
    </source>
</evidence>
<dbReference type="AlphaFoldDB" id="A0A9P4I1R9"/>
<comment type="caution">
    <text evidence="4">The sequence shown here is derived from an EMBL/GenBank/DDBJ whole genome shotgun (WGS) entry which is preliminary data.</text>
</comment>
<reference evidence="4" key="1">
    <citation type="journal article" date="2020" name="Stud. Mycol.">
        <title>101 Dothideomycetes genomes: a test case for predicting lifestyles and emergence of pathogens.</title>
        <authorList>
            <person name="Haridas S."/>
            <person name="Albert R."/>
            <person name="Binder M."/>
            <person name="Bloem J."/>
            <person name="Labutti K."/>
            <person name="Salamov A."/>
            <person name="Andreopoulos B."/>
            <person name="Baker S."/>
            <person name="Barry K."/>
            <person name="Bills G."/>
            <person name="Bluhm B."/>
            <person name="Cannon C."/>
            <person name="Castanera R."/>
            <person name="Culley D."/>
            <person name="Daum C."/>
            <person name="Ezra D."/>
            <person name="Gonzalez J."/>
            <person name="Henrissat B."/>
            <person name="Kuo A."/>
            <person name="Liang C."/>
            <person name="Lipzen A."/>
            <person name="Lutzoni F."/>
            <person name="Magnuson J."/>
            <person name="Mondo S."/>
            <person name="Nolan M."/>
            <person name="Ohm R."/>
            <person name="Pangilinan J."/>
            <person name="Park H.-J."/>
            <person name="Ramirez L."/>
            <person name="Alfaro M."/>
            <person name="Sun H."/>
            <person name="Tritt A."/>
            <person name="Yoshinaga Y."/>
            <person name="Zwiers L.-H."/>
            <person name="Turgeon B."/>
            <person name="Goodwin S."/>
            <person name="Spatafora J."/>
            <person name="Crous P."/>
            <person name="Grigoriev I."/>
        </authorList>
    </citation>
    <scope>NUCLEOTIDE SEQUENCE</scope>
    <source>
        <strain evidence="4">CBS 121410</strain>
    </source>
</reference>
<accession>A0A9P4I1R9</accession>
<evidence type="ECO:0000313" key="5">
    <source>
        <dbReference type="Proteomes" id="UP000799776"/>
    </source>
</evidence>